<dbReference type="InterPro" id="IPR019775">
    <property type="entry name" value="WD40_repeat_CS"/>
</dbReference>
<accession>A0A9N8JKD0</accession>
<dbReference type="SUPFAM" id="SSF50978">
    <property type="entry name" value="WD40 repeat-like"/>
    <property type="match status" value="1"/>
</dbReference>
<dbReference type="GO" id="GO:0005634">
    <property type="term" value="C:nucleus"/>
    <property type="evidence" value="ECO:0007669"/>
    <property type="project" value="TreeGrafter"/>
</dbReference>
<keyword evidence="1 3" id="KW-0853">WD repeat</keyword>
<sequence>MSSKQYLQTHSIPDASPADIYSVATTSSQLITASGSSSLHVYSTAPTNDENNPYPLVQTLQDAHKLGAHHIAVSANGKTAASAGFGGELKVWSIDDESSQWALKGSITAQAKNAGELWAVALSEDGQFLAATTFDGRINVWDLNTLSTSDGATKLREYETKGSFGMSVALSADGEFTASGHANGAVYLFNNTTGRLAHSLQGLVKPVRTVAFSPASKFLAAGGDAKIIALYDVKNGEQVANLTGSQSWAKVWSVERRECVATQTESDKTLWAVKWLPKTSMTRNEIFVTAGANRSISFYREASGG</sequence>
<reference evidence="4" key="1">
    <citation type="submission" date="2020-06" db="EMBL/GenBank/DDBJ databases">
        <authorList>
            <person name="Onetto C."/>
        </authorList>
    </citation>
    <scope>NUCLEOTIDE SEQUENCE</scope>
</reference>
<feature type="repeat" description="WD" evidence="3">
    <location>
        <begin position="200"/>
        <end position="241"/>
    </location>
</feature>
<evidence type="ECO:0000256" key="1">
    <source>
        <dbReference type="ARBA" id="ARBA00022574"/>
    </source>
</evidence>
<dbReference type="PANTHER" id="PTHR44090">
    <property type="entry name" value="WD REPEAT-CONTAINING PROTEIN 61"/>
    <property type="match status" value="1"/>
</dbReference>
<feature type="repeat" description="WD" evidence="3">
    <location>
        <begin position="110"/>
        <end position="145"/>
    </location>
</feature>
<evidence type="ECO:0000313" key="5">
    <source>
        <dbReference type="Proteomes" id="UP000714618"/>
    </source>
</evidence>
<dbReference type="InterPro" id="IPR001680">
    <property type="entry name" value="WD40_rpt"/>
</dbReference>
<evidence type="ECO:0000313" key="4">
    <source>
        <dbReference type="EMBL" id="CAD0089465.1"/>
    </source>
</evidence>
<keyword evidence="5" id="KW-1185">Reference proteome</keyword>
<gene>
    <name evidence="4" type="ORF">AWRI4233_LOCUS2292</name>
</gene>
<protein>
    <recommendedName>
        <fullName evidence="6">WD40 repeat-like protein</fullName>
    </recommendedName>
</protein>
<dbReference type="Pfam" id="PF00400">
    <property type="entry name" value="WD40"/>
    <property type="match status" value="2"/>
</dbReference>
<dbReference type="GO" id="GO:0032991">
    <property type="term" value="C:protein-containing complex"/>
    <property type="evidence" value="ECO:0007669"/>
    <property type="project" value="UniProtKB-ARBA"/>
</dbReference>
<name>A0A9N8JKD0_9PEZI</name>
<dbReference type="PROSITE" id="PS00678">
    <property type="entry name" value="WD_REPEATS_1"/>
    <property type="match status" value="1"/>
</dbReference>
<keyword evidence="2" id="KW-0677">Repeat</keyword>
<dbReference type="EMBL" id="CAIJEO010000003">
    <property type="protein sequence ID" value="CAD0089465.1"/>
    <property type="molecule type" value="Genomic_DNA"/>
</dbReference>
<dbReference type="SMART" id="SM00320">
    <property type="entry name" value="WD40"/>
    <property type="match status" value="6"/>
</dbReference>
<dbReference type="PANTHER" id="PTHR44090:SF1">
    <property type="entry name" value="SUPERKILLER COMPLEX PROTEIN 8"/>
    <property type="match status" value="1"/>
</dbReference>
<proteinExistence type="predicted"/>
<dbReference type="Proteomes" id="UP000714618">
    <property type="component" value="Unassembled WGS sequence"/>
</dbReference>
<evidence type="ECO:0008006" key="6">
    <source>
        <dbReference type="Google" id="ProtNLM"/>
    </source>
</evidence>
<comment type="caution">
    <text evidence="4">The sequence shown here is derived from an EMBL/GenBank/DDBJ whole genome shotgun (WGS) entry which is preliminary data.</text>
</comment>
<dbReference type="Gene3D" id="2.130.10.10">
    <property type="entry name" value="YVTN repeat-like/Quinoprotein amine dehydrogenase"/>
    <property type="match status" value="1"/>
</dbReference>
<dbReference type="PROSITE" id="PS50082">
    <property type="entry name" value="WD_REPEATS_2"/>
    <property type="match status" value="2"/>
</dbReference>
<dbReference type="AlphaFoldDB" id="A0A9N8JKD0"/>
<dbReference type="InterPro" id="IPR015943">
    <property type="entry name" value="WD40/YVTN_repeat-like_dom_sf"/>
</dbReference>
<dbReference type="InterPro" id="IPR051510">
    <property type="entry name" value="SKI8"/>
</dbReference>
<dbReference type="InterPro" id="IPR036322">
    <property type="entry name" value="WD40_repeat_dom_sf"/>
</dbReference>
<organism evidence="4 5">
    <name type="scientific">Aureobasidium mustum</name>
    <dbReference type="NCBI Taxonomy" id="2773714"/>
    <lineage>
        <taxon>Eukaryota</taxon>
        <taxon>Fungi</taxon>
        <taxon>Dikarya</taxon>
        <taxon>Ascomycota</taxon>
        <taxon>Pezizomycotina</taxon>
        <taxon>Dothideomycetes</taxon>
        <taxon>Dothideomycetidae</taxon>
        <taxon>Dothideales</taxon>
        <taxon>Saccotheciaceae</taxon>
        <taxon>Aureobasidium</taxon>
    </lineage>
</organism>
<evidence type="ECO:0000256" key="3">
    <source>
        <dbReference type="PROSITE-ProRule" id="PRU00221"/>
    </source>
</evidence>
<dbReference type="OrthoDB" id="10251741at2759"/>
<evidence type="ECO:0000256" key="2">
    <source>
        <dbReference type="ARBA" id="ARBA00022737"/>
    </source>
</evidence>